<proteinExistence type="predicted"/>
<dbReference type="Gramene" id="AET6Gv20172200.1">
    <property type="protein sequence ID" value="AET6Gv20172200.1"/>
    <property type="gene ID" value="AET6Gv20172200"/>
</dbReference>
<accession>A0A453N0U8</accession>
<keyword evidence="2" id="KW-1185">Reference proteome</keyword>
<reference evidence="1" key="3">
    <citation type="journal article" date="2017" name="Nature">
        <title>Genome sequence of the progenitor of the wheat D genome Aegilops tauschii.</title>
        <authorList>
            <person name="Luo M.C."/>
            <person name="Gu Y.Q."/>
            <person name="Puiu D."/>
            <person name="Wang H."/>
            <person name="Twardziok S.O."/>
            <person name="Deal K.R."/>
            <person name="Huo N."/>
            <person name="Zhu T."/>
            <person name="Wang L."/>
            <person name="Wang Y."/>
            <person name="McGuire P.E."/>
            <person name="Liu S."/>
            <person name="Long H."/>
            <person name="Ramasamy R.K."/>
            <person name="Rodriguez J.C."/>
            <person name="Van S.L."/>
            <person name="Yuan L."/>
            <person name="Wang Z."/>
            <person name="Xia Z."/>
            <person name="Xiao L."/>
            <person name="Anderson O.D."/>
            <person name="Ouyang S."/>
            <person name="Liang Y."/>
            <person name="Zimin A.V."/>
            <person name="Pertea G."/>
            <person name="Qi P."/>
            <person name="Bennetzen J.L."/>
            <person name="Dai X."/>
            <person name="Dawson M.W."/>
            <person name="Muller H.G."/>
            <person name="Kugler K."/>
            <person name="Rivarola-Duarte L."/>
            <person name="Spannagl M."/>
            <person name="Mayer K.F.X."/>
            <person name="Lu F.H."/>
            <person name="Bevan M.W."/>
            <person name="Leroy P."/>
            <person name="Li P."/>
            <person name="You F.M."/>
            <person name="Sun Q."/>
            <person name="Liu Z."/>
            <person name="Lyons E."/>
            <person name="Wicker T."/>
            <person name="Salzberg S.L."/>
            <person name="Devos K.M."/>
            <person name="Dvorak J."/>
        </authorList>
    </citation>
    <scope>NUCLEOTIDE SEQUENCE [LARGE SCALE GENOMIC DNA]</scope>
    <source>
        <strain evidence="1">cv. AL8/78</strain>
    </source>
</reference>
<evidence type="ECO:0000313" key="2">
    <source>
        <dbReference type="Proteomes" id="UP000015105"/>
    </source>
</evidence>
<dbReference type="InterPro" id="IPR036408">
    <property type="entry name" value="PSI_PsaA/B_sf"/>
</dbReference>
<name>A0A453N0U8_AEGTS</name>
<evidence type="ECO:0000313" key="1">
    <source>
        <dbReference type="EnsemblPlants" id="AET6Gv20172200.1"/>
    </source>
</evidence>
<sequence length="32" mass="3521">AHKGPFMGQGHKGLYEILTTSWHAQLSLDLPS</sequence>
<reference evidence="1" key="5">
    <citation type="journal article" date="2021" name="G3 (Bethesda)">
        <title>Aegilops tauschii genome assembly Aet v5.0 features greater sequence contiguity and improved annotation.</title>
        <authorList>
            <person name="Wang L."/>
            <person name="Zhu T."/>
            <person name="Rodriguez J.C."/>
            <person name="Deal K.R."/>
            <person name="Dubcovsky J."/>
            <person name="McGuire P.E."/>
            <person name="Lux T."/>
            <person name="Spannagl M."/>
            <person name="Mayer K.F.X."/>
            <person name="Baldrich P."/>
            <person name="Meyers B.C."/>
            <person name="Huo N."/>
            <person name="Gu Y.Q."/>
            <person name="Zhou H."/>
            <person name="Devos K.M."/>
            <person name="Bennetzen J.L."/>
            <person name="Unver T."/>
            <person name="Budak H."/>
            <person name="Gulick P.J."/>
            <person name="Galiba G."/>
            <person name="Kalapos B."/>
            <person name="Nelson D.R."/>
            <person name="Li P."/>
            <person name="You F.M."/>
            <person name="Luo M.C."/>
            <person name="Dvorak J."/>
        </authorList>
    </citation>
    <scope>NUCLEOTIDE SEQUENCE [LARGE SCALE GENOMIC DNA]</scope>
    <source>
        <strain evidence="1">cv. AL8/78</strain>
    </source>
</reference>
<organism evidence="1 2">
    <name type="scientific">Aegilops tauschii subsp. strangulata</name>
    <name type="common">Goatgrass</name>
    <dbReference type="NCBI Taxonomy" id="200361"/>
    <lineage>
        <taxon>Eukaryota</taxon>
        <taxon>Viridiplantae</taxon>
        <taxon>Streptophyta</taxon>
        <taxon>Embryophyta</taxon>
        <taxon>Tracheophyta</taxon>
        <taxon>Spermatophyta</taxon>
        <taxon>Magnoliopsida</taxon>
        <taxon>Liliopsida</taxon>
        <taxon>Poales</taxon>
        <taxon>Poaceae</taxon>
        <taxon>BOP clade</taxon>
        <taxon>Pooideae</taxon>
        <taxon>Triticodae</taxon>
        <taxon>Triticeae</taxon>
        <taxon>Triticinae</taxon>
        <taxon>Aegilops</taxon>
    </lineage>
</organism>
<dbReference type="GO" id="GO:0016020">
    <property type="term" value="C:membrane"/>
    <property type="evidence" value="ECO:0007669"/>
    <property type="project" value="InterPro"/>
</dbReference>
<reference evidence="2" key="1">
    <citation type="journal article" date="2014" name="Science">
        <title>Ancient hybridizations among the ancestral genomes of bread wheat.</title>
        <authorList>
            <consortium name="International Wheat Genome Sequencing Consortium,"/>
            <person name="Marcussen T."/>
            <person name="Sandve S.R."/>
            <person name="Heier L."/>
            <person name="Spannagl M."/>
            <person name="Pfeifer M."/>
            <person name="Jakobsen K.S."/>
            <person name="Wulff B.B."/>
            <person name="Steuernagel B."/>
            <person name="Mayer K.F."/>
            <person name="Olsen O.A."/>
        </authorList>
    </citation>
    <scope>NUCLEOTIDE SEQUENCE [LARGE SCALE GENOMIC DNA]</scope>
    <source>
        <strain evidence="2">cv. AL8/78</strain>
    </source>
</reference>
<dbReference type="EnsemblPlants" id="AET6Gv20172200.1">
    <property type="protein sequence ID" value="AET6Gv20172200.1"/>
    <property type="gene ID" value="AET6Gv20172200"/>
</dbReference>
<dbReference type="STRING" id="200361.A0A453N0U8"/>
<dbReference type="Gene3D" id="1.20.1130.10">
    <property type="entry name" value="Photosystem I PsaA/PsaB"/>
    <property type="match status" value="1"/>
</dbReference>
<dbReference type="Proteomes" id="UP000015105">
    <property type="component" value="Chromosome 6D"/>
</dbReference>
<dbReference type="Pfam" id="PF00223">
    <property type="entry name" value="PsaA_PsaB"/>
    <property type="match status" value="1"/>
</dbReference>
<dbReference type="GO" id="GO:0015979">
    <property type="term" value="P:photosynthesis"/>
    <property type="evidence" value="ECO:0007669"/>
    <property type="project" value="InterPro"/>
</dbReference>
<reference evidence="1" key="4">
    <citation type="submission" date="2019-03" db="UniProtKB">
        <authorList>
            <consortium name="EnsemblPlants"/>
        </authorList>
    </citation>
    <scope>IDENTIFICATION</scope>
</reference>
<dbReference type="SUPFAM" id="SSF81558">
    <property type="entry name" value="Photosystem I subunits PsaA/PsaB"/>
    <property type="match status" value="1"/>
</dbReference>
<dbReference type="InterPro" id="IPR001280">
    <property type="entry name" value="PSI_PsaA/B"/>
</dbReference>
<dbReference type="GO" id="GO:0009579">
    <property type="term" value="C:thylakoid"/>
    <property type="evidence" value="ECO:0007669"/>
    <property type="project" value="InterPro"/>
</dbReference>
<protein>
    <submittedName>
        <fullName evidence="1">Uncharacterized protein</fullName>
    </submittedName>
</protein>
<dbReference type="AlphaFoldDB" id="A0A453N0U8"/>
<reference evidence="2" key="2">
    <citation type="journal article" date="2017" name="Nat. Plants">
        <title>The Aegilops tauschii genome reveals multiple impacts of transposons.</title>
        <authorList>
            <person name="Zhao G."/>
            <person name="Zou C."/>
            <person name="Li K."/>
            <person name="Wang K."/>
            <person name="Li T."/>
            <person name="Gao L."/>
            <person name="Zhang X."/>
            <person name="Wang H."/>
            <person name="Yang Z."/>
            <person name="Liu X."/>
            <person name="Jiang W."/>
            <person name="Mao L."/>
            <person name="Kong X."/>
            <person name="Jiao Y."/>
            <person name="Jia J."/>
        </authorList>
    </citation>
    <scope>NUCLEOTIDE SEQUENCE [LARGE SCALE GENOMIC DNA]</scope>
    <source>
        <strain evidence="2">cv. AL8/78</strain>
    </source>
</reference>